<comment type="caution">
    <text evidence="1">The sequence shown here is derived from an EMBL/GenBank/DDBJ whole genome shotgun (WGS) entry which is preliminary data.</text>
</comment>
<name>A0A9Q0R3L8_9MAGN</name>
<evidence type="ECO:0000313" key="1">
    <source>
        <dbReference type="EMBL" id="KAJ4982168.1"/>
    </source>
</evidence>
<dbReference type="PANTHER" id="PTHR13500:SF0">
    <property type="entry name" value="NUCLEOLAR PRE-RIBOSOMAL-ASSOCIATED PROTEIN 1"/>
    <property type="match status" value="1"/>
</dbReference>
<dbReference type="Proteomes" id="UP001141806">
    <property type="component" value="Unassembled WGS sequence"/>
</dbReference>
<dbReference type="PANTHER" id="PTHR13500">
    <property type="entry name" value="NUCLEOLAR PRERIBOSOMAL-ASSOCIATED PROTEIN 1"/>
    <property type="match status" value="1"/>
</dbReference>
<gene>
    <name evidence="1" type="ORF">NE237_033005</name>
</gene>
<dbReference type="GO" id="GO:0000463">
    <property type="term" value="P:maturation of LSU-rRNA from tricistronic rRNA transcript (SSU-rRNA, 5.8S rRNA, LSU-rRNA)"/>
    <property type="evidence" value="ECO:0007669"/>
    <property type="project" value="TreeGrafter"/>
</dbReference>
<protein>
    <submittedName>
        <fullName evidence="1">Uncharacterized protein</fullName>
    </submittedName>
</protein>
<dbReference type="AlphaFoldDB" id="A0A9Q0R3L8"/>
<dbReference type="InterPro" id="IPR039844">
    <property type="entry name" value="URB1"/>
</dbReference>
<sequence length="224" mass="24972">MPTFLLEESEPQITIFLEKEQCEDSLMSKLLRWTTASVILGRISAKSCHAKTISSQISDVETLQSLLDHIKKGNGNSREGSYGNDKALAVTILHLQQLLGLNCRVLPSVISALCLLLLSDASISTEIGLLAGNHHSLLPSLCSKIRCPAEAKASWRWSFYQPWKDLSSELTDFQKLEEHHACQALLVIFSNALEVRSSDLPILSYEDVENSGLFLWERSMLNTE</sequence>
<reference evidence="1" key="1">
    <citation type="journal article" date="2023" name="Plant J.">
        <title>The genome of the king protea, Protea cynaroides.</title>
        <authorList>
            <person name="Chang J."/>
            <person name="Duong T.A."/>
            <person name="Schoeman C."/>
            <person name="Ma X."/>
            <person name="Roodt D."/>
            <person name="Barker N."/>
            <person name="Li Z."/>
            <person name="Van de Peer Y."/>
            <person name="Mizrachi E."/>
        </authorList>
    </citation>
    <scope>NUCLEOTIDE SEQUENCE</scope>
    <source>
        <tissue evidence="1">Young leaves</tissue>
    </source>
</reference>
<organism evidence="1 2">
    <name type="scientific">Protea cynaroides</name>
    <dbReference type="NCBI Taxonomy" id="273540"/>
    <lineage>
        <taxon>Eukaryota</taxon>
        <taxon>Viridiplantae</taxon>
        <taxon>Streptophyta</taxon>
        <taxon>Embryophyta</taxon>
        <taxon>Tracheophyta</taxon>
        <taxon>Spermatophyta</taxon>
        <taxon>Magnoliopsida</taxon>
        <taxon>Proteales</taxon>
        <taxon>Proteaceae</taxon>
        <taxon>Protea</taxon>
    </lineage>
</organism>
<dbReference type="OrthoDB" id="72892at2759"/>
<keyword evidence="2" id="KW-1185">Reference proteome</keyword>
<dbReference type="EMBL" id="JAMYWD010000001">
    <property type="protein sequence ID" value="KAJ4982168.1"/>
    <property type="molecule type" value="Genomic_DNA"/>
</dbReference>
<dbReference type="GO" id="GO:0005730">
    <property type="term" value="C:nucleolus"/>
    <property type="evidence" value="ECO:0007669"/>
    <property type="project" value="TreeGrafter"/>
</dbReference>
<evidence type="ECO:0000313" key="2">
    <source>
        <dbReference type="Proteomes" id="UP001141806"/>
    </source>
</evidence>
<accession>A0A9Q0R3L8</accession>
<dbReference type="GO" id="GO:0000466">
    <property type="term" value="P:maturation of 5.8S rRNA from tricistronic rRNA transcript (SSU-rRNA, 5.8S rRNA, LSU-rRNA)"/>
    <property type="evidence" value="ECO:0007669"/>
    <property type="project" value="TreeGrafter"/>
</dbReference>
<proteinExistence type="predicted"/>